<evidence type="ECO:0000313" key="8">
    <source>
        <dbReference type="Proteomes" id="UP000002640"/>
    </source>
</evidence>
<feature type="domain" description="BEACH" evidence="5">
    <location>
        <begin position="292"/>
        <end position="589"/>
    </location>
</feature>
<dbReference type="SMR" id="G4ZI18"/>
<dbReference type="RefSeq" id="XP_009526719.1">
    <property type="nucleotide sequence ID" value="XM_009528424.1"/>
</dbReference>
<evidence type="ECO:0000256" key="4">
    <source>
        <dbReference type="SAM" id="MobiDB-lite"/>
    </source>
</evidence>
<dbReference type="PROSITE" id="PS51783">
    <property type="entry name" value="PH_BEACH"/>
    <property type="match status" value="1"/>
</dbReference>
<proteinExistence type="predicted"/>
<dbReference type="PANTHER" id="PTHR13743">
    <property type="entry name" value="BEIGE/BEACH-RELATED"/>
    <property type="match status" value="1"/>
</dbReference>
<dbReference type="GeneID" id="20662559"/>
<gene>
    <name evidence="7" type="ORF">PHYSODRAFT_545170</name>
</gene>
<sequence length="1083" mass="123592">MHRRRRSNKNAQTARFSLLLLEDGELFLDDHSACRYLEPNARTHRKVSGRIKVCTRGLFFVPKDLQLPILRFPFRCMSAEPTKQVIEMRERGIDHPYVYKDTTEGVEIASSANGSRSSSSSSLGAEMPAKFIFTLQHVTLEAFLASIHVIYEVSNLPRRMLTKAEEESLLAPVLATRLTDKFDPSLLIDFRERPLLDAGCVADRIEPLLKFPGCLMLTTLRLYFQPAMLNNVFEPVLNWEYTSVDQVYKRRYLLQQIGLEVYLRNGESFFFSFRSRKERDDFYALMVGQPELQRCRRKDIQYMMRKWQRRELSNFDYLLFLNNASGRTRNDLTQYPVFPWILRDYTSSELNLKDPRVYRDLSKPIGALNEERLEYFNARYEVMPRGEEAEGMPPPFLYGTHYSTPGYVLYFLVRKVPEYMLCLQSGKFDTPDRLFRSIKVTWDGCVTNHTDVKELIPEFFDCKLPADEWLQNGKHLDLGTTQKFDRVDDVELPPWAHDDAAEFVRKNRAALESDYVSDHLHHWIDLIFGYKQQGEEAVKANNLFYYLSYEGSVDLETIDDPVQKCSLESQIQEFGQTPKLLFSTPHPSRNEGEGQIEVATSDLLLSPRVIVPRVRRVSYPLTSVSEPLLQQRREVTLSAFEDYDDSDDETEDDDLLSRHRRNRHRYSLMCCQTPWKRLPTAIEGLSSQLWGSISSGKLPKNWRWRLRLRTKFSLSTSWSWKQISASQLHKREVTSTILSQDSTTLFTTSKDSSLKLSSTRDVGEFRRVSSESALSCCDISPDESVVFVGSWDNCVYMHSASTGLVLDKVLAHTDGISAIRVLQDRFLTSSWDSTIKLWRYTSRYIVATPIRTFLDCEESVLCLDVSRDGRFGAAGTRNGSVYLFDLSAAALHNRVDASSVHGGGIASIAFAADNKSYVCVMVQSELLQFNLRGEQLWSMEIRTAGQVRCFDSDGKYAVGGTTAGKLLFWKLHEQAGTELVFEIPQAHDACISSLSVSCSGSTIVSGAVDGSVHVWKLQKRTPLSHSQVSSTAARQQLTLQYGSIQTPPPTPAKQKTSTSHRRAKVYAPNPTAQLAEAQYCLEF</sequence>
<feature type="repeat" description="WD" evidence="3">
    <location>
        <begin position="809"/>
        <end position="848"/>
    </location>
</feature>
<feature type="domain" description="BEACH-type PH" evidence="6">
    <location>
        <begin position="191"/>
        <end position="287"/>
    </location>
</feature>
<accession>G4ZI18</accession>
<dbReference type="EMBL" id="JH159154">
    <property type="protein sequence ID" value="EGZ17661.1"/>
    <property type="molecule type" value="Genomic_DNA"/>
</dbReference>
<feature type="region of interest" description="Disordered" evidence="4">
    <location>
        <begin position="1042"/>
        <end position="1062"/>
    </location>
</feature>
<dbReference type="InterPro" id="IPR023362">
    <property type="entry name" value="PH-BEACH_dom"/>
</dbReference>
<keyword evidence="1 3" id="KW-0853">WD repeat</keyword>
<feature type="repeat" description="WD" evidence="3">
    <location>
        <begin position="984"/>
        <end position="1025"/>
    </location>
</feature>
<dbReference type="SUPFAM" id="SSF81837">
    <property type="entry name" value="BEACH domain"/>
    <property type="match status" value="1"/>
</dbReference>
<dbReference type="PROSITE" id="PS50082">
    <property type="entry name" value="WD_REPEATS_2"/>
    <property type="match status" value="2"/>
</dbReference>
<dbReference type="InParanoid" id="G4ZI18"/>
<dbReference type="CDD" id="cd06071">
    <property type="entry name" value="Beach"/>
    <property type="match status" value="1"/>
</dbReference>
<evidence type="ECO:0000256" key="2">
    <source>
        <dbReference type="ARBA" id="ARBA00022737"/>
    </source>
</evidence>
<evidence type="ECO:0000313" key="7">
    <source>
        <dbReference type="EMBL" id="EGZ17661.1"/>
    </source>
</evidence>
<dbReference type="CDD" id="cd01201">
    <property type="entry name" value="PH_BEACH"/>
    <property type="match status" value="1"/>
</dbReference>
<dbReference type="KEGG" id="psoj:PHYSODRAFT_545170"/>
<dbReference type="SMART" id="SM01026">
    <property type="entry name" value="Beach"/>
    <property type="match status" value="1"/>
</dbReference>
<evidence type="ECO:0000256" key="1">
    <source>
        <dbReference type="ARBA" id="ARBA00022574"/>
    </source>
</evidence>
<dbReference type="SUPFAM" id="SSF50729">
    <property type="entry name" value="PH domain-like"/>
    <property type="match status" value="1"/>
</dbReference>
<dbReference type="PROSITE" id="PS50197">
    <property type="entry name" value="BEACH"/>
    <property type="match status" value="1"/>
</dbReference>
<dbReference type="InterPro" id="IPR036322">
    <property type="entry name" value="WD40_repeat_dom_sf"/>
</dbReference>
<dbReference type="OMA" id="QVYKRRY"/>
<dbReference type="AlphaFoldDB" id="G4ZI18"/>
<keyword evidence="2" id="KW-0677">Repeat</keyword>
<dbReference type="PANTHER" id="PTHR13743:SF123">
    <property type="entry name" value="PROTEIN FAN"/>
    <property type="match status" value="1"/>
</dbReference>
<dbReference type="Pfam" id="PF00400">
    <property type="entry name" value="WD40"/>
    <property type="match status" value="4"/>
</dbReference>
<organism evidence="7 8">
    <name type="scientific">Phytophthora sojae (strain P6497)</name>
    <name type="common">Soybean stem and root rot agent</name>
    <name type="synonym">Phytophthora megasperma f. sp. glycines</name>
    <dbReference type="NCBI Taxonomy" id="1094619"/>
    <lineage>
        <taxon>Eukaryota</taxon>
        <taxon>Sar</taxon>
        <taxon>Stramenopiles</taxon>
        <taxon>Oomycota</taxon>
        <taxon>Peronosporomycetes</taxon>
        <taxon>Peronosporales</taxon>
        <taxon>Peronosporaceae</taxon>
        <taxon>Phytophthora</taxon>
    </lineage>
</organism>
<dbReference type="Pfam" id="PF25400">
    <property type="entry name" value="PH_FAN"/>
    <property type="match status" value="1"/>
</dbReference>
<dbReference type="Pfam" id="PF02138">
    <property type="entry name" value="Beach"/>
    <property type="match status" value="1"/>
</dbReference>
<dbReference type="SMART" id="SM00320">
    <property type="entry name" value="WD40"/>
    <property type="match status" value="6"/>
</dbReference>
<dbReference type="Gene3D" id="2.30.29.30">
    <property type="entry name" value="Pleckstrin-homology domain (PH domain)/Phosphotyrosine-binding domain (PTB)"/>
    <property type="match status" value="1"/>
</dbReference>
<dbReference type="InterPro" id="IPR015943">
    <property type="entry name" value="WD40/YVTN_repeat-like_dom_sf"/>
</dbReference>
<dbReference type="FunFam" id="1.10.1540.10:FF:000001">
    <property type="entry name" value="neurobeachin isoform X1"/>
    <property type="match status" value="1"/>
</dbReference>
<evidence type="ECO:0000259" key="5">
    <source>
        <dbReference type="PROSITE" id="PS50197"/>
    </source>
</evidence>
<dbReference type="InterPro" id="IPR000409">
    <property type="entry name" value="BEACH_dom"/>
</dbReference>
<protein>
    <recommendedName>
        <fullName evidence="9">BEACH domain-containing protein</fullName>
    </recommendedName>
</protein>
<dbReference type="InterPro" id="IPR050865">
    <property type="entry name" value="BEACH_Domain"/>
</dbReference>
<keyword evidence="8" id="KW-1185">Reference proteome</keyword>
<dbReference type="SUPFAM" id="SSF50978">
    <property type="entry name" value="WD40 repeat-like"/>
    <property type="match status" value="1"/>
</dbReference>
<dbReference type="InterPro" id="IPR057496">
    <property type="entry name" value="FAN-like_PH"/>
</dbReference>
<name>G4ZI18_PHYSP</name>
<evidence type="ECO:0008006" key="9">
    <source>
        <dbReference type="Google" id="ProtNLM"/>
    </source>
</evidence>
<dbReference type="Gene3D" id="2.130.10.10">
    <property type="entry name" value="YVTN repeat-like/Quinoprotein amine dehydrogenase"/>
    <property type="match status" value="2"/>
</dbReference>
<dbReference type="Pfam" id="PF14844">
    <property type="entry name" value="PH_BEACH"/>
    <property type="match status" value="1"/>
</dbReference>
<evidence type="ECO:0000259" key="6">
    <source>
        <dbReference type="PROSITE" id="PS51783"/>
    </source>
</evidence>
<dbReference type="InterPro" id="IPR036372">
    <property type="entry name" value="BEACH_dom_sf"/>
</dbReference>
<dbReference type="InterPro" id="IPR011993">
    <property type="entry name" value="PH-like_dom_sf"/>
</dbReference>
<dbReference type="InterPro" id="IPR001680">
    <property type="entry name" value="WD40_rpt"/>
</dbReference>
<dbReference type="Proteomes" id="UP000002640">
    <property type="component" value="Unassembled WGS sequence"/>
</dbReference>
<reference evidence="7 8" key="1">
    <citation type="journal article" date="2006" name="Science">
        <title>Phytophthora genome sequences uncover evolutionary origins and mechanisms of pathogenesis.</title>
        <authorList>
            <person name="Tyler B.M."/>
            <person name="Tripathy S."/>
            <person name="Zhang X."/>
            <person name="Dehal P."/>
            <person name="Jiang R.H."/>
            <person name="Aerts A."/>
            <person name="Arredondo F.D."/>
            <person name="Baxter L."/>
            <person name="Bensasson D."/>
            <person name="Beynon J.L."/>
            <person name="Chapman J."/>
            <person name="Damasceno C.M."/>
            <person name="Dorrance A.E."/>
            <person name="Dou D."/>
            <person name="Dickerman A.W."/>
            <person name="Dubchak I.L."/>
            <person name="Garbelotto M."/>
            <person name="Gijzen M."/>
            <person name="Gordon S.G."/>
            <person name="Govers F."/>
            <person name="Grunwald N.J."/>
            <person name="Huang W."/>
            <person name="Ivors K.L."/>
            <person name="Jones R.W."/>
            <person name="Kamoun S."/>
            <person name="Krampis K."/>
            <person name="Lamour K.H."/>
            <person name="Lee M.K."/>
            <person name="McDonald W.H."/>
            <person name="Medina M."/>
            <person name="Meijer H.J."/>
            <person name="Nordberg E.K."/>
            <person name="Maclean D.J."/>
            <person name="Ospina-Giraldo M.D."/>
            <person name="Morris P.F."/>
            <person name="Phuntumart V."/>
            <person name="Putnam N.H."/>
            <person name="Rash S."/>
            <person name="Rose J.K."/>
            <person name="Sakihama Y."/>
            <person name="Salamov A.A."/>
            <person name="Savidor A."/>
            <person name="Scheuring C.F."/>
            <person name="Smith B.M."/>
            <person name="Sobral B.W."/>
            <person name="Terry A."/>
            <person name="Torto-Alalibo T.A."/>
            <person name="Win J."/>
            <person name="Xu Z."/>
            <person name="Zhang H."/>
            <person name="Grigoriev I.V."/>
            <person name="Rokhsar D.S."/>
            <person name="Boore J.L."/>
        </authorList>
    </citation>
    <scope>NUCLEOTIDE SEQUENCE [LARGE SCALE GENOMIC DNA]</scope>
    <source>
        <strain evidence="7 8">P6497</strain>
    </source>
</reference>
<dbReference type="PROSITE" id="PS50294">
    <property type="entry name" value="WD_REPEATS_REGION"/>
    <property type="match status" value="1"/>
</dbReference>
<evidence type="ECO:0000256" key="3">
    <source>
        <dbReference type="PROSITE-ProRule" id="PRU00221"/>
    </source>
</evidence>
<dbReference type="Gene3D" id="1.10.1540.10">
    <property type="entry name" value="BEACH domain"/>
    <property type="match status" value="1"/>
</dbReference>